<evidence type="ECO:0000259" key="2">
    <source>
        <dbReference type="Pfam" id="PF09084"/>
    </source>
</evidence>
<dbReference type="Pfam" id="PF09084">
    <property type="entry name" value="NMT1"/>
    <property type="match status" value="1"/>
</dbReference>
<keyword evidence="4" id="KW-1185">Reference proteome</keyword>
<dbReference type="PANTHER" id="PTHR31528:SF3">
    <property type="entry name" value="THIAMINE BIOSYNTHESIS PROTEIN HI_0357-RELATED"/>
    <property type="match status" value="1"/>
</dbReference>
<dbReference type="InterPro" id="IPR027939">
    <property type="entry name" value="NMT1/THI5"/>
</dbReference>
<dbReference type="RefSeq" id="WP_155221117.1">
    <property type="nucleotide sequence ID" value="NZ_WNHB01000030.1"/>
</dbReference>
<evidence type="ECO:0000256" key="1">
    <source>
        <dbReference type="SAM" id="SignalP"/>
    </source>
</evidence>
<dbReference type="AlphaFoldDB" id="A0A6N8CU27"/>
<keyword evidence="1" id="KW-0732">Signal</keyword>
<dbReference type="OrthoDB" id="9815602at2"/>
<sequence length="330" mass="36678">MKRILVFMISVLLIGMIAGCSSGNKADNNKLKDVTIMLDWYPNAVHSALYVAKEKGYFKDEGINLKIEMPADTNDPLKMAAVGKIDLAISYQKQVLLSRSEDIPVVSIGSYVQHPLDALIYNKSKGITRPKDLEGKKVGYASSPTSEPIIKTLVEHDGGDMSKVKMVDVGFDLMPALATGKVDALEGAYINHEYLLLKKEGVNVGKMSLEDNGVPDSSELVFVTGEKTLKSEKDTLTKFMKALAKGQDDVKKNPKSALNVLLDHENKNFKLDKKVETESLNILLPLMGDKTTPFGQQNPKQWKNLADWMYKTKITPKKVNYKDAFMNLNY</sequence>
<accession>A0A6N8CU27</accession>
<protein>
    <submittedName>
        <fullName evidence="3">Transporter substrate-binding domain-containing protein</fullName>
    </submittedName>
</protein>
<dbReference type="EMBL" id="WNHB01000030">
    <property type="protein sequence ID" value="MTT33208.1"/>
    <property type="molecule type" value="Genomic_DNA"/>
</dbReference>
<dbReference type="InterPro" id="IPR015168">
    <property type="entry name" value="SsuA/THI5"/>
</dbReference>
<dbReference type="PROSITE" id="PS51257">
    <property type="entry name" value="PROKAR_LIPOPROTEIN"/>
    <property type="match status" value="1"/>
</dbReference>
<gene>
    <name evidence="3" type="ORF">GMB86_14510</name>
</gene>
<dbReference type="SUPFAM" id="SSF53850">
    <property type="entry name" value="Periplasmic binding protein-like II"/>
    <property type="match status" value="1"/>
</dbReference>
<organism evidence="3 4">
    <name type="scientific">Terrilactibacillus tamarindi</name>
    <dbReference type="NCBI Taxonomy" id="2599694"/>
    <lineage>
        <taxon>Bacteria</taxon>
        <taxon>Bacillati</taxon>
        <taxon>Bacillota</taxon>
        <taxon>Bacilli</taxon>
        <taxon>Bacillales</taxon>
        <taxon>Bacillaceae</taxon>
        <taxon>Terrilactibacillus</taxon>
    </lineage>
</organism>
<name>A0A6N8CU27_9BACI</name>
<proteinExistence type="predicted"/>
<comment type="caution">
    <text evidence="3">The sequence shown here is derived from an EMBL/GenBank/DDBJ whole genome shotgun (WGS) entry which is preliminary data.</text>
</comment>
<evidence type="ECO:0000313" key="4">
    <source>
        <dbReference type="Proteomes" id="UP000440978"/>
    </source>
</evidence>
<dbReference type="GO" id="GO:0009228">
    <property type="term" value="P:thiamine biosynthetic process"/>
    <property type="evidence" value="ECO:0007669"/>
    <property type="project" value="InterPro"/>
</dbReference>
<dbReference type="PANTHER" id="PTHR31528">
    <property type="entry name" value="4-AMINO-5-HYDROXYMETHYL-2-METHYLPYRIMIDINE PHOSPHATE SYNTHASE THI11-RELATED"/>
    <property type="match status" value="1"/>
</dbReference>
<feature type="domain" description="SsuA/THI5-like" evidence="2">
    <location>
        <begin position="43"/>
        <end position="257"/>
    </location>
</feature>
<dbReference type="Proteomes" id="UP000440978">
    <property type="component" value="Unassembled WGS sequence"/>
</dbReference>
<evidence type="ECO:0000313" key="3">
    <source>
        <dbReference type="EMBL" id="MTT33208.1"/>
    </source>
</evidence>
<feature type="signal peptide" evidence="1">
    <location>
        <begin position="1"/>
        <end position="26"/>
    </location>
</feature>
<feature type="chain" id="PRO_5026771807" evidence="1">
    <location>
        <begin position="27"/>
        <end position="330"/>
    </location>
</feature>
<dbReference type="Gene3D" id="3.40.190.10">
    <property type="entry name" value="Periplasmic binding protein-like II"/>
    <property type="match status" value="2"/>
</dbReference>
<reference evidence="3 4" key="1">
    <citation type="submission" date="2019-11" db="EMBL/GenBank/DDBJ databases">
        <title>Terrilactibacillus tamarindus sp. nov. BCM23-1 isolated from bark of Tamarindus indica.</title>
        <authorList>
            <person name="Kingkaew E."/>
            <person name="Tanasupawat S."/>
        </authorList>
    </citation>
    <scope>NUCLEOTIDE SEQUENCE [LARGE SCALE GENOMIC DNA]</scope>
    <source>
        <strain evidence="3 4">BCM23-1</strain>
    </source>
</reference>